<evidence type="ECO:0000256" key="5">
    <source>
        <dbReference type="ARBA" id="ARBA00022840"/>
    </source>
</evidence>
<dbReference type="Gene3D" id="3.30.420.40">
    <property type="match status" value="1"/>
</dbReference>
<comment type="similarity">
    <text evidence="1 6">Belongs to the hexokinase family.</text>
</comment>
<dbReference type="PANTHER" id="PTHR19443">
    <property type="entry name" value="HEXOKINASE"/>
    <property type="match status" value="1"/>
</dbReference>
<dbReference type="PRINTS" id="PR00475">
    <property type="entry name" value="HEXOKINASE"/>
</dbReference>
<dbReference type="GO" id="GO:0005829">
    <property type="term" value="C:cytosol"/>
    <property type="evidence" value="ECO:0007669"/>
    <property type="project" value="TreeGrafter"/>
</dbReference>
<evidence type="ECO:0000256" key="3">
    <source>
        <dbReference type="ARBA" id="ARBA00022741"/>
    </source>
</evidence>
<dbReference type="Pfam" id="PF03727">
    <property type="entry name" value="Hexokinase_2"/>
    <property type="match status" value="2"/>
</dbReference>
<proteinExistence type="inferred from homology"/>
<dbReference type="Gene3D" id="3.40.367.20">
    <property type="match status" value="2"/>
</dbReference>
<evidence type="ECO:0000313" key="9">
    <source>
        <dbReference type="EMBL" id="RGP74056.1"/>
    </source>
</evidence>
<evidence type="ECO:0000259" key="8">
    <source>
        <dbReference type="Pfam" id="PF03727"/>
    </source>
</evidence>
<dbReference type="InterPro" id="IPR043129">
    <property type="entry name" value="ATPase_NBD"/>
</dbReference>
<name>A0A395SNV8_FUSSP</name>
<dbReference type="Proteomes" id="UP000266152">
    <property type="component" value="Unassembled WGS sequence"/>
</dbReference>
<evidence type="ECO:0000259" key="7">
    <source>
        <dbReference type="Pfam" id="PF00349"/>
    </source>
</evidence>
<keyword evidence="3 6" id="KW-0547">Nucleotide-binding</keyword>
<dbReference type="EC" id="2.7.1.-" evidence="6"/>
<evidence type="ECO:0000256" key="4">
    <source>
        <dbReference type="ARBA" id="ARBA00022777"/>
    </source>
</evidence>
<gene>
    <name evidence="9" type="ORF">FSPOR_1751</name>
</gene>
<feature type="domain" description="Hexokinase N-terminal" evidence="7">
    <location>
        <begin position="14"/>
        <end position="211"/>
    </location>
</feature>
<keyword evidence="5 6" id="KW-0067">ATP-binding</keyword>
<dbReference type="GO" id="GO:0001678">
    <property type="term" value="P:intracellular glucose homeostasis"/>
    <property type="evidence" value="ECO:0007669"/>
    <property type="project" value="InterPro"/>
</dbReference>
<dbReference type="UniPathway" id="UPA00109">
    <property type="reaction ID" value="UER00180"/>
</dbReference>
<comment type="caution">
    <text evidence="9">The sequence shown here is derived from an EMBL/GenBank/DDBJ whole genome shotgun (WGS) entry which is preliminary data.</text>
</comment>
<sequence length="547" mass="60083">MLENGIRNGHLASVESIVKEFDIGKEQVQEIINYFVQRMKYGLKAKHSYQIPSFVTEIPTGREKGLVLAVDLGGTNCRVCAVELHGDSSFDVFQRKHVVPAELRVNESYKPLFQFIASKIRDFLEEYKLQASREGSSQETFNLGFTFSFTCEQTSISRGTLAHWDKGWDIPSAIDEDPCSLLQDAINEIGIPVWVCVLANDAVGTLLTKAYTAEKSSSTLAAIILGTGTNAAYVEDIVNIQRLENGEKSTTKRQDGVMVINTEWGSWDDDLKVLPQTRFDKLIDESSSDPGCGLLEKMVSGMYLGELLRLIILELALSGSLGITFEDGSPIHQHMGIETSFLTQITEFEPVDTEGPLVFMTRTLAVKEATTEEMQRIQNLAKAIIKRSARLVGAGLAAIIIQSGRLQSRGTAQKTATTAQTQEIAHRPAKQQKVGTISSLVRLIRSICGCMRPEEDTHMPVAKSPYCSEEVIEPTMFVDEDINIAVDGSLFEFHAEFEQLMRGALRDVAEIGNTNEKRIKIELTKDGSGTGAALIAAVAGDAGVDHT</sequence>
<dbReference type="GO" id="GO:0005739">
    <property type="term" value="C:mitochondrion"/>
    <property type="evidence" value="ECO:0007669"/>
    <property type="project" value="TreeGrafter"/>
</dbReference>
<protein>
    <recommendedName>
        <fullName evidence="6">Phosphotransferase</fullName>
        <ecNumber evidence="6">2.7.1.-</ecNumber>
    </recommendedName>
</protein>
<dbReference type="Pfam" id="PF00349">
    <property type="entry name" value="Hexokinase_1"/>
    <property type="match status" value="1"/>
</dbReference>
<keyword evidence="10" id="KW-1185">Reference proteome</keyword>
<dbReference type="STRING" id="5514.A0A395SNV8"/>
<keyword evidence="4 6" id="KW-0418">Kinase</keyword>
<dbReference type="GO" id="GO:0005536">
    <property type="term" value="F:D-glucose binding"/>
    <property type="evidence" value="ECO:0007669"/>
    <property type="project" value="InterPro"/>
</dbReference>
<dbReference type="GO" id="GO:0006006">
    <property type="term" value="P:glucose metabolic process"/>
    <property type="evidence" value="ECO:0007669"/>
    <property type="project" value="TreeGrafter"/>
</dbReference>
<dbReference type="GO" id="GO:0008865">
    <property type="term" value="F:fructokinase activity"/>
    <property type="evidence" value="ECO:0007669"/>
    <property type="project" value="TreeGrafter"/>
</dbReference>
<dbReference type="PROSITE" id="PS51748">
    <property type="entry name" value="HEXOKINASE_2"/>
    <property type="match status" value="1"/>
</dbReference>
<dbReference type="GO" id="GO:0006096">
    <property type="term" value="P:glycolytic process"/>
    <property type="evidence" value="ECO:0007669"/>
    <property type="project" value="UniProtKB-UniPathway"/>
</dbReference>
<keyword evidence="2 6" id="KW-0808">Transferase</keyword>
<dbReference type="InterPro" id="IPR001312">
    <property type="entry name" value="Hexokinase"/>
</dbReference>
<evidence type="ECO:0000256" key="6">
    <source>
        <dbReference type="RuleBase" id="RU362007"/>
    </source>
</evidence>
<dbReference type="GO" id="GO:0005524">
    <property type="term" value="F:ATP binding"/>
    <property type="evidence" value="ECO:0007669"/>
    <property type="project" value="UniProtKB-UniRule"/>
</dbReference>
<keyword evidence="6" id="KW-0324">Glycolysis</keyword>
<dbReference type="EMBL" id="PXOF01000023">
    <property type="protein sequence ID" value="RGP74056.1"/>
    <property type="molecule type" value="Genomic_DNA"/>
</dbReference>
<reference evidence="9 10" key="1">
    <citation type="journal article" date="2018" name="PLoS Pathog.">
        <title>Evolution of structural diversity of trichothecenes, a family of toxins produced by plant pathogenic and entomopathogenic fungi.</title>
        <authorList>
            <person name="Proctor R.H."/>
            <person name="McCormick S.P."/>
            <person name="Kim H.S."/>
            <person name="Cardoza R.E."/>
            <person name="Stanley A.M."/>
            <person name="Lindo L."/>
            <person name="Kelly A."/>
            <person name="Brown D.W."/>
            <person name="Lee T."/>
            <person name="Vaughan M.M."/>
            <person name="Alexander N.J."/>
            <person name="Busman M."/>
            <person name="Gutierrez S."/>
        </authorList>
    </citation>
    <scope>NUCLEOTIDE SEQUENCE [LARGE SCALE GENOMIC DNA]</scope>
    <source>
        <strain evidence="9 10">NRRL 3299</strain>
    </source>
</reference>
<dbReference type="AlphaFoldDB" id="A0A395SNV8"/>
<dbReference type="InterPro" id="IPR022672">
    <property type="entry name" value="Hexokinase_N"/>
</dbReference>
<organism evidence="9 10">
    <name type="scientific">Fusarium sporotrichioides</name>
    <dbReference type="NCBI Taxonomy" id="5514"/>
    <lineage>
        <taxon>Eukaryota</taxon>
        <taxon>Fungi</taxon>
        <taxon>Dikarya</taxon>
        <taxon>Ascomycota</taxon>
        <taxon>Pezizomycotina</taxon>
        <taxon>Sordariomycetes</taxon>
        <taxon>Hypocreomycetidae</taxon>
        <taxon>Hypocreales</taxon>
        <taxon>Nectriaceae</taxon>
        <taxon>Fusarium</taxon>
    </lineage>
</organism>
<evidence type="ECO:0000313" key="10">
    <source>
        <dbReference type="Proteomes" id="UP000266152"/>
    </source>
</evidence>
<evidence type="ECO:0000256" key="1">
    <source>
        <dbReference type="ARBA" id="ARBA00009225"/>
    </source>
</evidence>
<dbReference type="GO" id="GO:0004340">
    <property type="term" value="F:glucokinase activity"/>
    <property type="evidence" value="ECO:0007669"/>
    <property type="project" value="TreeGrafter"/>
</dbReference>
<evidence type="ECO:0000256" key="2">
    <source>
        <dbReference type="ARBA" id="ARBA00022679"/>
    </source>
</evidence>
<dbReference type="PANTHER" id="PTHR19443:SF30">
    <property type="entry name" value="GLUCOKINASE-1-RELATED"/>
    <property type="match status" value="1"/>
</dbReference>
<accession>A0A395SNV8</accession>
<dbReference type="SUPFAM" id="SSF53067">
    <property type="entry name" value="Actin-like ATPase domain"/>
    <property type="match status" value="2"/>
</dbReference>
<feature type="domain" description="Hexokinase C-terminal" evidence="8">
    <location>
        <begin position="479"/>
        <end position="538"/>
    </location>
</feature>
<feature type="domain" description="Hexokinase C-terminal" evidence="8">
    <location>
        <begin position="222"/>
        <end position="412"/>
    </location>
</feature>
<dbReference type="InterPro" id="IPR022673">
    <property type="entry name" value="Hexokinase_C"/>
</dbReference>